<comment type="similarity">
    <text evidence="1">Belongs to the avfA family.</text>
</comment>
<dbReference type="Gene3D" id="3.40.50.720">
    <property type="entry name" value="NAD(P)-binding Rossmann-like Domain"/>
    <property type="match status" value="1"/>
</dbReference>
<evidence type="ECO:0000259" key="2">
    <source>
        <dbReference type="Pfam" id="PF13460"/>
    </source>
</evidence>
<dbReference type="GO" id="GO:0042602">
    <property type="term" value="F:riboflavin reductase (NADPH) activity"/>
    <property type="evidence" value="ECO:0007669"/>
    <property type="project" value="TreeGrafter"/>
</dbReference>
<protein>
    <recommendedName>
        <fullName evidence="2">NAD(P)-binding domain-containing protein</fullName>
    </recommendedName>
</protein>
<feature type="domain" description="NAD(P)-binding" evidence="2">
    <location>
        <begin position="8"/>
        <end position="197"/>
    </location>
</feature>
<gene>
    <name evidence="3" type="ORF">M409DRAFT_62387</name>
</gene>
<evidence type="ECO:0000313" key="3">
    <source>
        <dbReference type="EMBL" id="KAF2172625.1"/>
    </source>
</evidence>
<dbReference type="PANTHER" id="PTHR43355">
    <property type="entry name" value="FLAVIN REDUCTASE (NADPH)"/>
    <property type="match status" value="1"/>
</dbReference>
<dbReference type="GO" id="GO:0004074">
    <property type="term" value="F:biliverdin reductase [NAD(P)H] activity"/>
    <property type="evidence" value="ECO:0007669"/>
    <property type="project" value="TreeGrafter"/>
</dbReference>
<dbReference type="Pfam" id="PF13460">
    <property type="entry name" value="NAD_binding_10"/>
    <property type="match status" value="1"/>
</dbReference>
<name>A0A6A6D0B6_ZASCE</name>
<dbReference type="RefSeq" id="XP_033673514.1">
    <property type="nucleotide sequence ID" value="XM_033815148.1"/>
</dbReference>
<evidence type="ECO:0000313" key="4">
    <source>
        <dbReference type="Proteomes" id="UP000799537"/>
    </source>
</evidence>
<proteinExistence type="inferred from homology"/>
<reference evidence="3" key="1">
    <citation type="journal article" date="2020" name="Stud. Mycol.">
        <title>101 Dothideomycetes genomes: a test case for predicting lifestyles and emergence of pathogens.</title>
        <authorList>
            <person name="Haridas S."/>
            <person name="Albert R."/>
            <person name="Binder M."/>
            <person name="Bloem J."/>
            <person name="Labutti K."/>
            <person name="Salamov A."/>
            <person name="Andreopoulos B."/>
            <person name="Baker S."/>
            <person name="Barry K."/>
            <person name="Bills G."/>
            <person name="Bluhm B."/>
            <person name="Cannon C."/>
            <person name="Castanera R."/>
            <person name="Culley D."/>
            <person name="Daum C."/>
            <person name="Ezra D."/>
            <person name="Gonzalez J."/>
            <person name="Henrissat B."/>
            <person name="Kuo A."/>
            <person name="Liang C."/>
            <person name="Lipzen A."/>
            <person name="Lutzoni F."/>
            <person name="Magnuson J."/>
            <person name="Mondo S."/>
            <person name="Nolan M."/>
            <person name="Ohm R."/>
            <person name="Pangilinan J."/>
            <person name="Park H.-J."/>
            <person name="Ramirez L."/>
            <person name="Alfaro M."/>
            <person name="Sun H."/>
            <person name="Tritt A."/>
            <person name="Yoshinaga Y."/>
            <person name="Zwiers L.-H."/>
            <person name="Turgeon B."/>
            <person name="Goodwin S."/>
            <person name="Spatafora J."/>
            <person name="Crous P."/>
            <person name="Grigoriev I."/>
        </authorList>
    </citation>
    <scope>NUCLEOTIDE SEQUENCE</scope>
    <source>
        <strain evidence="3">ATCC 36951</strain>
    </source>
</reference>
<dbReference type="InterPro" id="IPR051606">
    <property type="entry name" value="Polyketide_Oxido-like"/>
</dbReference>
<dbReference type="OrthoDB" id="419598at2759"/>
<dbReference type="EMBL" id="ML993580">
    <property type="protein sequence ID" value="KAF2172625.1"/>
    <property type="molecule type" value="Genomic_DNA"/>
</dbReference>
<organism evidence="3 4">
    <name type="scientific">Zasmidium cellare ATCC 36951</name>
    <dbReference type="NCBI Taxonomy" id="1080233"/>
    <lineage>
        <taxon>Eukaryota</taxon>
        <taxon>Fungi</taxon>
        <taxon>Dikarya</taxon>
        <taxon>Ascomycota</taxon>
        <taxon>Pezizomycotina</taxon>
        <taxon>Dothideomycetes</taxon>
        <taxon>Dothideomycetidae</taxon>
        <taxon>Mycosphaerellales</taxon>
        <taxon>Mycosphaerellaceae</taxon>
        <taxon>Zasmidium</taxon>
    </lineage>
</organism>
<dbReference type="InterPro" id="IPR036291">
    <property type="entry name" value="NAD(P)-bd_dom_sf"/>
</dbReference>
<dbReference type="Proteomes" id="UP000799537">
    <property type="component" value="Unassembled WGS sequence"/>
</dbReference>
<accession>A0A6A6D0B6</accession>
<dbReference type="InterPro" id="IPR016040">
    <property type="entry name" value="NAD(P)-bd_dom"/>
</dbReference>
<dbReference type="SUPFAM" id="SSF51735">
    <property type="entry name" value="NAD(P)-binding Rossmann-fold domains"/>
    <property type="match status" value="1"/>
</dbReference>
<evidence type="ECO:0000256" key="1">
    <source>
        <dbReference type="ARBA" id="ARBA00038376"/>
    </source>
</evidence>
<dbReference type="PANTHER" id="PTHR43355:SF2">
    <property type="entry name" value="FLAVIN REDUCTASE (NADPH)"/>
    <property type="match status" value="1"/>
</dbReference>
<sequence>MSTFLVFGATGGTGRHFINLALEEGHRVKAIVRTPSKLASIRNPNLQVIQGSITDDPLPHLDECVRGSDYVVSMLGDAGMQMRSKINTAFVKKQLVPSMRKNGVKRFLYQAGGLSKPYKEYFSPYLWMLRHTVGNAYAGQHADNEAVMKYLAEDAMDIEWIVHRAGIGSEGSQGTLRRSPNSESKYSVATFRDCAAYNLKTVQDKAAVHTSCHSCYIE</sequence>
<dbReference type="AlphaFoldDB" id="A0A6A6D0B6"/>
<dbReference type="GeneID" id="54568420"/>
<keyword evidence="4" id="KW-1185">Reference proteome</keyword>